<dbReference type="Proteomes" id="UP000887565">
    <property type="component" value="Unplaced"/>
</dbReference>
<evidence type="ECO:0000313" key="1">
    <source>
        <dbReference type="Proteomes" id="UP000887565"/>
    </source>
</evidence>
<dbReference type="AlphaFoldDB" id="A0A915HJN1"/>
<proteinExistence type="predicted"/>
<organism evidence="1 2">
    <name type="scientific">Romanomermis culicivorax</name>
    <name type="common">Nematode worm</name>
    <dbReference type="NCBI Taxonomy" id="13658"/>
    <lineage>
        <taxon>Eukaryota</taxon>
        <taxon>Metazoa</taxon>
        <taxon>Ecdysozoa</taxon>
        <taxon>Nematoda</taxon>
        <taxon>Enoplea</taxon>
        <taxon>Dorylaimia</taxon>
        <taxon>Mermithida</taxon>
        <taxon>Mermithoidea</taxon>
        <taxon>Mermithidae</taxon>
        <taxon>Romanomermis</taxon>
    </lineage>
</organism>
<sequence>MLQKKIYCWDAEIEVQRCQHGALHLNDLDNKTSLECLERTIILTFDEHFEEVEVNDSTEKEDLGELLVVKGLLWKEYVSRIS</sequence>
<name>A0A915HJN1_ROMCU</name>
<dbReference type="WBParaSite" id="nRc.2.0.1.t02188-RA">
    <property type="protein sequence ID" value="nRc.2.0.1.t02188-RA"/>
    <property type="gene ID" value="nRc.2.0.1.g02188"/>
</dbReference>
<evidence type="ECO:0000313" key="2">
    <source>
        <dbReference type="WBParaSite" id="nRc.2.0.1.t02188-RA"/>
    </source>
</evidence>
<protein>
    <submittedName>
        <fullName evidence="2">Uncharacterized protein</fullName>
    </submittedName>
</protein>
<reference evidence="2" key="1">
    <citation type="submission" date="2022-11" db="UniProtKB">
        <authorList>
            <consortium name="WormBaseParasite"/>
        </authorList>
    </citation>
    <scope>IDENTIFICATION</scope>
</reference>
<keyword evidence="1" id="KW-1185">Reference proteome</keyword>
<accession>A0A915HJN1</accession>